<sequence>MVQQRRLKVVVFTIGGQSFDCQLQSWTMDPGEDDGDRQWTFCSEASTPENPTPNSFIEETDGEPTLQCTFYSDWRENGISDYLYAHNKEVADFVLDHHPDIVGEHVRWSGQLVIKAPPVGGDARDTEQSEVTFQVLGSLGDGLTYERVA</sequence>
<dbReference type="EMBL" id="SNXZ01000003">
    <property type="protein sequence ID" value="TDP97649.1"/>
    <property type="molecule type" value="Genomic_DNA"/>
</dbReference>
<proteinExistence type="predicted"/>
<comment type="caution">
    <text evidence="1">The sequence shown here is derived from an EMBL/GenBank/DDBJ whole genome shotgun (WGS) entry which is preliminary data.</text>
</comment>
<dbReference type="OrthoDB" id="3686787at2"/>
<gene>
    <name evidence="1" type="ORF">EV186_103613</name>
</gene>
<protein>
    <submittedName>
        <fullName evidence="1">Uncharacterized protein</fullName>
    </submittedName>
</protein>
<accession>A0A4R6SC59</accession>
<evidence type="ECO:0000313" key="2">
    <source>
        <dbReference type="Proteomes" id="UP000295444"/>
    </source>
</evidence>
<name>A0A4R6SC59_LABRH</name>
<reference evidence="1 2" key="1">
    <citation type="submission" date="2019-03" db="EMBL/GenBank/DDBJ databases">
        <title>Genomic Encyclopedia of Type Strains, Phase IV (KMG-IV): sequencing the most valuable type-strain genomes for metagenomic binning, comparative biology and taxonomic classification.</title>
        <authorList>
            <person name="Goeker M."/>
        </authorList>
    </citation>
    <scope>NUCLEOTIDE SEQUENCE [LARGE SCALE GENOMIC DNA]</scope>
    <source>
        <strain evidence="1 2">DSM 45361</strain>
    </source>
</reference>
<keyword evidence="2" id="KW-1185">Reference proteome</keyword>
<dbReference type="AlphaFoldDB" id="A0A4R6SC59"/>
<evidence type="ECO:0000313" key="1">
    <source>
        <dbReference type="EMBL" id="TDP97649.1"/>
    </source>
</evidence>
<dbReference type="RefSeq" id="WP_133850822.1">
    <property type="nucleotide sequence ID" value="NZ_SNXZ01000003.1"/>
</dbReference>
<organism evidence="1 2">
    <name type="scientific">Labedaea rhizosphaerae</name>
    <dbReference type="NCBI Taxonomy" id="598644"/>
    <lineage>
        <taxon>Bacteria</taxon>
        <taxon>Bacillati</taxon>
        <taxon>Actinomycetota</taxon>
        <taxon>Actinomycetes</taxon>
        <taxon>Pseudonocardiales</taxon>
        <taxon>Pseudonocardiaceae</taxon>
        <taxon>Labedaea</taxon>
    </lineage>
</organism>
<dbReference type="Proteomes" id="UP000295444">
    <property type="component" value="Unassembled WGS sequence"/>
</dbReference>